<reference evidence="2" key="1">
    <citation type="submission" date="2022-10" db="EMBL/GenBank/DDBJ databases">
        <title>The complete genomes of actinobacterial strains from the NBC collection.</title>
        <authorList>
            <person name="Joergensen T.S."/>
            <person name="Alvarez Arevalo M."/>
            <person name="Sterndorff E.B."/>
            <person name="Faurdal D."/>
            <person name="Vuksanovic O."/>
            <person name="Mourched A.-S."/>
            <person name="Charusanti P."/>
            <person name="Shaw S."/>
            <person name="Blin K."/>
            <person name="Weber T."/>
        </authorList>
    </citation>
    <scope>NUCLEOTIDE SEQUENCE</scope>
    <source>
        <strain evidence="2">NBC_01393</strain>
    </source>
</reference>
<dbReference type="AlphaFoldDB" id="A0AAU3II36"/>
<evidence type="ECO:0000313" key="2">
    <source>
        <dbReference type="EMBL" id="WTZ14864.1"/>
    </source>
</evidence>
<feature type="compositionally biased region" description="Low complexity" evidence="1">
    <location>
        <begin position="201"/>
        <end position="221"/>
    </location>
</feature>
<feature type="region of interest" description="Disordered" evidence="1">
    <location>
        <begin position="1"/>
        <end position="30"/>
    </location>
</feature>
<feature type="compositionally biased region" description="Pro residues" evidence="1">
    <location>
        <begin position="191"/>
        <end position="200"/>
    </location>
</feature>
<feature type="compositionally biased region" description="Pro residues" evidence="1">
    <location>
        <begin position="334"/>
        <end position="346"/>
    </location>
</feature>
<dbReference type="EMBL" id="CP109546">
    <property type="protein sequence ID" value="WTZ14864.1"/>
    <property type="molecule type" value="Genomic_DNA"/>
</dbReference>
<dbReference type="PRINTS" id="PR01217">
    <property type="entry name" value="PRICHEXTENSN"/>
</dbReference>
<evidence type="ECO:0008006" key="3">
    <source>
        <dbReference type="Google" id="ProtNLM"/>
    </source>
</evidence>
<feature type="compositionally biased region" description="Low complexity" evidence="1">
    <location>
        <begin position="347"/>
        <end position="360"/>
    </location>
</feature>
<feature type="compositionally biased region" description="Low complexity" evidence="1">
    <location>
        <begin position="422"/>
        <end position="434"/>
    </location>
</feature>
<accession>A0AAU3II36</accession>
<feature type="compositionally biased region" description="Pro residues" evidence="1">
    <location>
        <begin position="235"/>
        <end position="244"/>
    </location>
</feature>
<feature type="compositionally biased region" description="Low complexity" evidence="1">
    <location>
        <begin position="372"/>
        <end position="393"/>
    </location>
</feature>
<feature type="region of interest" description="Disordered" evidence="1">
    <location>
        <begin position="115"/>
        <end position="485"/>
    </location>
</feature>
<evidence type="ECO:0000256" key="1">
    <source>
        <dbReference type="SAM" id="MobiDB-lite"/>
    </source>
</evidence>
<feature type="compositionally biased region" description="Basic and acidic residues" evidence="1">
    <location>
        <begin position="166"/>
        <end position="190"/>
    </location>
</feature>
<organism evidence="2">
    <name type="scientific">Streptomyces sp. NBC_01393</name>
    <dbReference type="NCBI Taxonomy" id="2903851"/>
    <lineage>
        <taxon>Bacteria</taxon>
        <taxon>Bacillati</taxon>
        <taxon>Actinomycetota</taxon>
        <taxon>Actinomycetes</taxon>
        <taxon>Kitasatosporales</taxon>
        <taxon>Streptomycetaceae</taxon>
        <taxon>Streptomyces</taxon>
    </lineage>
</organism>
<feature type="compositionally biased region" description="Pro residues" evidence="1">
    <location>
        <begin position="121"/>
        <end position="130"/>
    </location>
</feature>
<feature type="compositionally biased region" description="Basic and acidic residues" evidence="1">
    <location>
        <begin position="1"/>
        <end position="10"/>
    </location>
</feature>
<feature type="compositionally biased region" description="Pro residues" evidence="1">
    <location>
        <begin position="262"/>
        <end position="278"/>
    </location>
</feature>
<proteinExistence type="predicted"/>
<name>A0AAU3II36_9ACTN</name>
<feature type="compositionally biased region" description="Basic and acidic residues" evidence="1">
    <location>
        <begin position="449"/>
        <end position="465"/>
    </location>
</feature>
<feature type="compositionally biased region" description="Gly residues" evidence="1">
    <location>
        <begin position="361"/>
        <end position="371"/>
    </location>
</feature>
<feature type="compositionally biased region" description="Basic and acidic residues" evidence="1">
    <location>
        <begin position="131"/>
        <end position="155"/>
    </location>
</feature>
<protein>
    <recommendedName>
        <fullName evidence="3">Tetratricopeptide repeat protein</fullName>
    </recommendedName>
</protein>
<sequence>MSRLSREQKRELKRQRSTAGAGGQPTAGMTPIEVHVPASADAAVAPGSAGVRGCATVGGMPVVAAPGETVQGAILNYLHRLALATGHPVLASIHDERIGFVVPLQVHVDGSSRYTAEPVRVAPPAPPVQPREPRPEGRPHLPPQEHRHTPPEGHPHPPAHTFTEPPPHERRPQPPVRDQRPEPPAQRRPEVPAPPLPPVPVSAEPPVHASEVPEVPEAPAVPRRDKATFLLRAVPEPPARPLPGPETGTPSAPVTTSEAVPAPAPEYPPMAPPAPEPSVRPESVAEPRPAPVRRPEPAVTAEFVPQPQPQPQPQSQSQPQSVRPASPESVPATAPAPMPAPVPAPAPAAMAEPVVTADPGRGAGAGAGPANGGAVAPVPGPDQVPAADPAVPGTPTPSTFVLRAVPEPKPLPGAASTRVLRAVPESAAAAVPAPTGEFGPAPVTGPAPEPERAPEPKAAAPERKPASAMEALSLLGPEPEPDPKPTPARGFDAVAEAVLAPSPQEPAAERDAASAFLAEPVARINEAVKMGRIEAAAGMAERAVAEAAQSLGQEHPEVLKLRELTAYIAYLAGDALRSFHLSLDLARVRRRHRDSGAAYGNVQSAAAAWRAVRDPLQGLHLGRDLIGLWTELAADDGPAADDLEQLESARTRMVRLAERARLAADNPYARAPRAHGE</sequence>
<gene>
    <name evidence="2" type="ORF">OG699_25930</name>
</gene>